<dbReference type="Proteomes" id="UP001231189">
    <property type="component" value="Unassembled WGS sequence"/>
</dbReference>
<keyword evidence="2 4" id="KW-0863">Zinc-finger</keyword>
<comment type="caution">
    <text evidence="6">The sequence shown here is derived from an EMBL/GenBank/DDBJ whole genome shotgun (WGS) entry which is preliminary data.</text>
</comment>
<evidence type="ECO:0000256" key="4">
    <source>
        <dbReference type="PROSITE-ProRule" id="PRU00175"/>
    </source>
</evidence>
<dbReference type="GO" id="GO:0061630">
    <property type="term" value="F:ubiquitin protein ligase activity"/>
    <property type="evidence" value="ECO:0007669"/>
    <property type="project" value="TreeGrafter"/>
</dbReference>
<keyword evidence="1" id="KW-0479">Metal-binding</keyword>
<accession>A0AAD8QAP1</accession>
<dbReference type="SMART" id="SM00184">
    <property type="entry name" value="RING"/>
    <property type="match status" value="1"/>
</dbReference>
<evidence type="ECO:0000259" key="5">
    <source>
        <dbReference type="PROSITE" id="PS50089"/>
    </source>
</evidence>
<dbReference type="InterPro" id="IPR001841">
    <property type="entry name" value="Znf_RING"/>
</dbReference>
<protein>
    <recommendedName>
        <fullName evidence="5">RING-type domain-containing protein</fullName>
    </recommendedName>
</protein>
<keyword evidence="7" id="KW-1185">Reference proteome</keyword>
<dbReference type="GO" id="GO:0012505">
    <property type="term" value="C:endomembrane system"/>
    <property type="evidence" value="ECO:0007669"/>
    <property type="project" value="TreeGrafter"/>
</dbReference>
<evidence type="ECO:0000256" key="1">
    <source>
        <dbReference type="ARBA" id="ARBA00022723"/>
    </source>
</evidence>
<dbReference type="GO" id="GO:0008270">
    <property type="term" value="F:zinc ion binding"/>
    <property type="evidence" value="ECO:0007669"/>
    <property type="project" value="UniProtKB-KW"/>
</dbReference>
<keyword evidence="3" id="KW-0862">Zinc</keyword>
<reference evidence="6" key="1">
    <citation type="submission" date="2023-07" db="EMBL/GenBank/DDBJ databases">
        <title>A chromosome-level genome assembly of Lolium multiflorum.</title>
        <authorList>
            <person name="Chen Y."/>
            <person name="Copetti D."/>
            <person name="Kolliker R."/>
            <person name="Studer B."/>
        </authorList>
    </citation>
    <scope>NUCLEOTIDE SEQUENCE</scope>
    <source>
        <strain evidence="6">02402/16</strain>
        <tissue evidence="6">Leaf</tissue>
    </source>
</reference>
<dbReference type="SUPFAM" id="SSF57850">
    <property type="entry name" value="RING/U-box"/>
    <property type="match status" value="1"/>
</dbReference>
<dbReference type="PROSITE" id="PS50089">
    <property type="entry name" value="ZF_RING_2"/>
    <property type="match status" value="1"/>
</dbReference>
<dbReference type="GO" id="GO:0043161">
    <property type="term" value="P:proteasome-mediated ubiquitin-dependent protein catabolic process"/>
    <property type="evidence" value="ECO:0007669"/>
    <property type="project" value="TreeGrafter"/>
</dbReference>
<dbReference type="PANTHER" id="PTHR22763:SF192">
    <property type="entry name" value="RING-TYPE DOMAIN-CONTAINING PROTEIN"/>
    <property type="match status" value="1"/>
</dbReference>
<dbReference type="AlphaFoldDB" id="A0AAD8QAP1"/>
<dbReference type="InterPro" id="IPR013083">
    <property type="entry name" value="Znf_RING/FYVE/PHD"/>
</dbReference>
<proteinExistence type="predicted"/>
<gene>
    <name evidence="6" type="ORF">QYE76_016887</name>
</gene>
<feature type="domain" description="RING-type" evidence="5">
    <location>
        <begin position="92"/>
        <end position="135"/>
    </location>
</feature>
<evidence type="ECO:0000313" key="7">
    <source>
        <dbReference type="Proteomes" id="UP001231189"/>
    </source>
</evidence>
<evidence type="ECO:0000313" key="6">
    <source>
        <dbReference type="EMBL" id="KAK1599213.1"/>
    </source>
</evidence>
<dbReference type="EMBL" id="JAUUTY010000597">
    <property type="protein sequence ID" value="KAK1599213.1"/>
    <property type="molecule type" value="Genomic_DNA"/>
</dbReference>
<name>A0AAD8QAP1_LOLMU</name>
<evidence type="ECO:0000256" key="2">
    <source>
        <dbReference type="ARBA" id="ARBA00022771"/>
    </source>
</evidence>
<organism evidence="6 7">
    <name type="scientific">Lolium multiflorum</name>
    <name type="common">Italian ryegrass</name>
    <name type="synonym">Lolium perenne subsp. multiflorum</name>
    <dbReference type="NCBI Taxonomy" id="4521"/>
    <lineage>
        <taxon>Eukaryota</taxon>
        <taxon>Viridiplantae</taxon>
        <taxon>Streptophyta</taxon>
        <taxon>Embryophyta</taxon>
        <taxon>Tracheophyta</taxon>
        <taxon>Spermatophyta</taxon>
        <taxon>Magnoliopsida</taxon>
        <taxon>Liliopsida</taxon>
        <taxon>Poales</taxon>
        <taxon>Poaceae</taxon>
        <taxon>BOP clade</taxon>
        <taxon>Pooideae</taxon>
        <taxon>Poodae</taxon>
        <taxon>Poeae</taxon>
        <taxon>Poeae Chloroplast Group 2 (Poeae type)</taxon>
        <taxon>Loliodinae</taxon>
        <taxon>Loliinae</taxon>
        <taxon>Lolium</taxon>
    </lineage>
</organism>
<evidence type="ECO:0000256" key="3">
    <source>
        <dbReference type="ARBA" id="ARBA00022833"/>
    </source>
</evidence>
<sequence>MLPQLPQLAEYYGHRADKVQLWDGCVPPGLVAGIIREVAAGGAHRSYVCDVWMHVNFVSVYSEAKALLLSCESAAARARAGADILARGAGLCAICMEELLGEADGAMGLPGCSHAFHRGCTLKWFQRAATCPSCRRDMMQYLPESYRLWHTLE</sequence>
<dbReference type="InterPro" id="IPR050731">
    <property type="entry name" value="HRD1_E3_ubiq-ligases"/>
</dbReference>
<dbReference type="PANTHER" id="PTHR22763">
    <property type="entry name" value="RING ZINC FINGER PROTEIN"/>
    <property type="match status" value="1"/>
</dbReference>
<dbReference type="Pfam" id="PF13639">
    <property type="entry name" value="zf-RING_2"/>
    <property type="match status" value="1"/>
</dbReference>
<dbReference type="Gene3D" id="3.30.40.10">
    <property type="entry name" value="Zinc/RING finger domain, C3HC4 (zinc finger)"/>
    <property type="match status" value="1"/>
</dbReference>